<feature type="transmembrane region" description="Helical" evidence="1">
    <location>
        <begin position="6"/>
        <end position="27"/>
    </location>
</feature>
<dbReference type="RefSeq" id="WP_218092349.1">
    <property type="nucleotide sequence ID" value="NZ_CAJVAS010000009.1"/>
</dbReference>
<evidence type="ECO:0000313" key="3">
    <source>
        <dbReference type="Proteomes" id="UP000693672"/>
    </source>
</evidence>
<reference evidence="2" key="1">
    <citation type="submission" date="2021-06" db="EMBL/GenBank/DDBJ databases">
        <authorList>
            <person name="Criscuolo A."/>
        </authorList>
    </citation>
    <scope>NUCLEOTIDE SEQUENCE</scope>
    <source>
        <strain evidence="2">CIP111600</strain>
    </source>
</reference>
<evidence type="ECO:0000256" key="1">
    <source>
        <dbReference type="SAM" id="Phobius"/>
    </source>
</evidence>
<feature type="transmembrane region" description="Helical" evidence="1">
    <location>
        <begin position="47"/>
        <end position="65"/>
    </location>
</feature>
<gene>
    <name evidence="2" type="ORF">PAESOLCIP111_02569</name>
</gene>
<comment type="caution">
    <text evidence="2">The sequence shown here is derived from an EMBL/GenBank/DDBJ whole genome shotgun (WGS) entry which is preliminary data.</text>
</comment>
<keyword evidence="1" id="KW-1133">Transmembrane helix</keyword>
<dbReference type="InterPro" id="IPR049971">
    <property type="entry name" value="CLC_0170-like"/>
</dbReference>
<name>A0A916K3H3_9BACL</name>
<dbReference type="Proteomes" id="UP000693672">
    <property type="component" value="Unassembled WGS sequence"/>
</dbReference>
<keyword evidence="1" id="KW-0472">Membrane</keyword>
<keyword evidence="3" id="KW-1185">Reference proteome</keyword>
<organism evidence="2 3">
    <name type="scientific">Paenibacillus solanacearum</name>
    <dbReference type="NCBI Taxonomy" id="2048548"/>
    <lineage>
        <taxon>Bacteria</taxon>
        <taxon>Bacillati</taxon>
        <taxon>Bacillota</taxon>
        <taxon>Bacilli</taxon>
        <taxon>Bacillales</taxon>
        <taxon>Paenibacillaceae</taxon>
        <taxon>Paenibacillus</taxon>
    </lineage>
</organism>
<dbReference type="NCBIfam" id="NF042414">
    <property type="entry name" value="CLC_0170_fam"/>
    <property type="match status" value="1"/>
</dbReference>
<dbReference type="EMBL" id="CAJVAS010000009">
    <property type="protein sequence ID" value="CAG7623854.1"/>
    <property type="molecule type" value="Genomic_DNA"/>
</dbReference>
<accession>A0A916K3H3</accession>
<keyword evidence="1" id="KW-0812">Transmembrane</keyword>
<dbReference type="AlphaFoldDB" id="A0A916K3H3"/>
<evidence type="ECO:0000313" key="2">
    <source>
        <dbReference type="EMBL" id="CAG7623854.1"/>
    </source>
</evidence>
<proteinExistence type="predicted"/>
<sequence>MVGTGSIGYIGYAISLWLVTGIIILWLDVSAYELSKMMKEKKVTRFVGWLNVCFGLLTLIGYWTMQSWAW</sequence>
<protein>
    <submittedName>
        <fullName evidence="2">Uncharacterized protein</fullName>
    </submittedName>
</protein>